<dbReference type="AlphaFoldDB" id="A0A6J7J450"/>
<sequence length="429" mass="44252">MISVILAAPDLSDEPGLVAAATLHGIVISRRSLDAADLLAAAAADTTMAVAVSAGVPRLSGDLIGRIMADERIVVGIAVSDDDERRLRAWNVPNVIRHHGDPVATIATIATLVSGGSHRSTPDSAARIGRGAGGSGARGRSAGGRDQAAPAAAPEAGARPCILVAVWGPTGAPGRTTTALSVAESLADNGYSVCLVDADTYAPSLIAQVGMNAEASGLVVACRQADNGTLNARTLVAATRLLSDRLSILGGLVRAERWPDLREAALRTVWRVAREAFDVVVVDIGSCIEEEGAIAHLAGSPLLASRRNAAAVTALEAADHVLVTARSSTLGLTRLLNELPAVTSVNDAAGLTLVLTGASGLMAPTSISDRMLRQLGLRAEVVRLPRDPERLERAIRDGITPYEAASRRERRMLSALARGIAPIPAGSRT</sequence>
<gene>
    <name evidence="4" type="ORF">UFOPK3772_00682</name>
</gene>
<dbReference type="GO" id="GO:0016887">
    <property type="term" value="F:ATP hydrolysis activity"/>
    <property type="evidence" value="ECO:0007669"/>
    <property type="project" value="TreeGrafter"/>
</dbReference>
<name>A0A6J7J450_9ZZZZ</name>
<feature type="compositionally biased region" description="Low complexity" evidence="3">
    <location>
        <begin position="138"/>
        <end position="153"/>
    </location>
</feature>
<proteinExistence type="predicted"/>
<dbReference type="InterPro" id="IPR027417">
    <property type="entry name" value="P-loop_NTPase"/>
</dbReference>
<dbReference type="EMBL" id="CAFBNE010000014">
    <property type="protein sequence ID" value="CAB4937651.1"/>
    <property type="molecule type" value="Genomic_DNA"/>
</dbReference>
<dbReference type="GO" id="GO:0005829">
    <property type="term" value="C:cytosol"/>
    <property type="evidence" value="ECO:0007669"/>
    <property type="project" value="TreeGrafter"/>
</dbReference>
<evidence type="ECO:0000313" key="4">
    <source>
        <dbReference type="EMBL" id="CAB4937651.1"/>
    </source>
</evidence>
<feature type="region of interest" description="Disordered" evidence="3">
    <location>
        <begin position="115"/>
        <end position="153"/>
    </location>
</feature>
<dbReference type="GO" id="GO:0009898">
    <property type="term" value="C:cytoplasmic side of plasma membrane"/>
    <property type="evidence" value="ECO:0007669"/>
    <property type="project" value="TreeGrafter"/>
</dbReference>
<evidence type="ECO:0000256" key="3">
    <source>
        <dbReference type="SAM" id="MobiDB-lite"/>
    </source>
</evidence>
<evidence type="ECO:0000256" key="2">
    <source>
        <dbReference type="ARBA" id="ARBA00022840"/>
    </source>
</evidence>
<dbReference type="PANTHER" id="PTHR43384">
    <property type="entry name" value="SEPTUM SITE-DETERMINING PROTEIN MIND HOMOLOG, CHLOROPLASTIC-RELATED"/>
    <property type="match status" value="1"/>
</dbReference>
<keyword evidence="1" id="KW-0547">Nucleotide-binding</keyword>
<dbReference type="Gene3D" id="3.40.50.300">
    <property type="entry name" value="P-loop containing nucleotide triphosphate hydrolases"/>
    <property type="match status" value="1"/>
</dbReference>
<dbReference type="SUPFAM" id="SSF52540">
    <property type="entry name" value="P-loop containing nucleoside triphosphate hydrolases"/>
    <property type="match status" value="1"/>
</dbReference>
<dbReference type="GO" id="GO:0051782">
    <property type="term" value="P:negative regulation of cell division"/>
    <property type="evidence" value="ECO:0007669"/>
    <property type="project" value="TreeGrafter"/>
</dbReference>
<protein>
    <submittedName>
        <fullName evidence="4">Unannotated protein</fullName>
    </submittedName>
</protein>
<dbReference type="PANTHER" id="PTHR43384:SF6">
    <property type="entry name" value="SEPTUM SITE-DETERMINING PROTEIN MIND HOMOLOG, CHLOROPLASTIC"/>
    <property type="match status" value="1"/>
</dbReference>
<dbReference type="InterPro" id="IPR050625">
    <property type="entry name" value="ParA/MinD_ATPase"/>
</dbReference>
<evidence type="ECO:0000256" key="1">
    <source>
        <dbReference type="ARBA" id="ARBA00022741"/>
    </source>
</evidence>
<reference evidence="4" key="1">
    <citation type="submission" date="2020-05" db="EMBL/GenBank/DDBJ databases">
        <authorList>
            <person name="Chiriac C."/>
            <person name="Salcher M."/>
            <person name="Ghai R."/>
            <person name="Kavagutti S V."/>
        </authorList>
    </citation>
    <scope>NUCLEOTIDE SEQUENCE</scope>
</reference>
<organism evidence="4">
    <name type="scientific">freshwater metagenome</name>
    <dbReference type="NCBI Taxonomy" id="449393"/>
    <lineage>
        <taxon>unclassified sequences</taxon>
        <taxon>metagenomes</taxon>
        <taxon>ecological metagenomes</taxon>
    </lineage>
</organism>
<keyword evidence="2" id="KW-0067">ATP-binding</keyword>
<dbReference type="GO" id="GO:0005524">
    <property type="term" value="F:ATP binding"/>
    <property type="evidence" value="ECO:0007669"/>
    <property type="project" value="UniProtKB-KW"/>
</dbReference>
<accession>A0A6J7J450</accession>